<dbReference type="RefSeq" id="WP_089688671.1">
    <property type="nucleotide sequence ID" value="NZ_FNES01000018.1"/>
</dbReference>
<dbReference type="OrthoDB" id="8595273at2"/>
<dbReference type="SUPFAM" id="SSF46785">
    <property type="entry name" value="Winged helix' DNA-binding domain"/>
    <property type="match status" value="1"/>
</dbReference>
<dbReference type="InterPro" id="IPR043129">
    <property type="entry name" value="ATPase_NBD"/>
</dbReference>
<reference evidence="1 2" key="1">
    <citation type="submission" date="2016-10" db="EMBL/GenBank/DDBJ databases">
        <authorList>
            <person name="de Groot N.N."/>
        </authorList>
    </citation>
    <scope>NUCLEOTIDE SEQUENCE [LARGE SCALE GENOMIC DNA]</scope>
    <source>
        <strain evidence="1 2">CGMCC 1.6133</strain>
    </source>
</reference>
<evidence type="ECO:0000313" key="2">
    <source>
        <dbReference type="Proteomes" id="UP000198525"/>
    </source>
</evidence>
<accession>A0A1G9CMQ4</accession>
<gene>
    <name evidence="1" type="ORF">SAMN04487954_11848</name>
</gene>
<keyword evidence="1" id="KW-0418">Kinase</keyword>
<dbReference type="EMBL" id="FNES01000018">
    <property type="protein sequence ID" value="SDK52970.1"/>
    <property type="molecule type" value="Genomic_DNA"/>
</dbReference>
<dbReference type="InterPro" id="IPR036390">
    <property type="entry name" value="WH_DNA-bd_sf"/>
</dbReference>
<dbReference type="InterPro" id="IPR000600">
    <property type="entry name" value="ROK"/>
</dbReference>
<dbReference type="Proteomes" id="UP000198525">
    <property type="component" value="Unassembled WGS sequence"/>
</dbReference>
<dbReference type="SUPFAM" id="SSF53067">
    <property type="entry name" value="Actin-like ATPase domain"/>
    <property type="match status" value="1"/>
</dbReference>
<keyword evidence="1" id="KW-0808">Transferase</keyword>
<organism evidence="1 2">
    <name type="scientific">Billgrantia gudaonensis</name>
    <dbReference type="NCBI Taxonomy" id="376427"/>
    <lineage>
        <taxon>Bacteria</taxon>
        <taxon>Pseudomonadati</taxon>
        <taxon>Pseudomonadota</taxon>
        <taxon>Gammaproteobacteria</taxon>
        <taxon>Oceanospirillales</taxon>
        <taxon>Halomonadaceae</taxon>
        <taxon>Billgrantia</taxon>
    </lineage>
</organism>
<dbReference type="STRING" id="376427.SAMN04487954_11848"/>
<dbReference type="InterPro" id="IPR036388">
    <property type="entry name" value="WH-like_DNA-bd_sf"/>
</dbReference>
<evidence type="ECO:0000313" key="1">
    <source>
        <dbReference type="EMBL" id="SDK52970.1"/>
    </source>
</evidence>
<dbReference type="PANTHER" id="PTHR18964:SF173">
    <property type="entry name" value="GLUCOKINASE"/>
    <property type="match status" value="1"/>
</dbReference>
<dbReference type="Gene3D" id="3.30.420.40">
    <property type="match status" value="2"/>
</dbReference>
<proteinExistence type="predicted"/>
<protein>
    <submittedName>
        <fullName evidence="1">Sugar kinase of the NBD/HSP70 family, may contain an N-terminal HTH domain</fullName>
    </submittedName>
</protein>
<name>A0A1G9CMQ4_9GAMM</name>
<dbReference type="Gene3D" id="1.10.10.10">
    <property type="entry name" value="Winged helix-like DNA-binding domain superfamily/Winged helix DNA-binding domain"/>
    <property type="match status" value="1"/>
</dbReference>
<sequence>MTSLVPDPTRRDNTLAIVDTLRNQGPMARIDLGTANGISSATVTAITTELLRHGLVSELPAEPHRQGGRGRPKTLIRLEPEAAHVVCVKLSLNEVQVVAGDFAGQVRHAETHSLTTATLTPDTLCDVLEEHIQAVSAALPGGPRRLDGICLAIQGVVSPASGMLIWSPALRFRNTPLTGPLAERLGCPVMLENDTNCIASILARQPAYADTPNLAVIMLGYGIGMSVLIDGRPLLGANGSAAEIGHSKFEPGGALCACGRRGCIEAYASDYALYREAHALLSLPPGDSAHPSEAQMQALVRLAEQGDPVARQIYHKAGRALGYGIANVLALFNPDLVLVTGSGVRGYAAMQPALEAAIDEALVPELVGASRLATHPWDRDMTCLGGIGLILEATDPMRLTDLSS</sequence>
<dbReference type="PANTHER" id="PTHR18964">
    <property type="entry name" value="ROK (REPRESSOR, ORF, KINASE) FAMILY"/>
    <property type="match status" value="1"/>
</dbReference>
<dbReference type="Pfam" id="PF00480">
    <property type="entry name" value="ROK"/>
    <property type="match status" value="1"/>
</dbReference>
<dbReference type="AlphaFoldDB" id="A0A1G9CMQ4"/>
<dbReference type="GO" id="GO:0016301">
    <property type="term" value="F:kinase activity"/>
    <property type="evidence" value="ECO:0007669"/>
    <property type="project" value="UniProtKB-KW"/>
</dbReference>
<keyword evidence="2" id="KW-1185">Reference proteome</keyword>